<comment type="subcellular location">
    <subcellularLocation>
        <location evidence="1">Cell inner membrane</location>
        <topology evidence="1">Multi-pass membrane protein</topology>
    </subcellularLocation>
    <subcellularLocation>
        <location evidence="9">Cell membrane</location>
        <topology evidence="9">Multi-pass membrane protein</topology>
    </subcellularLocation>
</comment>
<keyword evidence="12" id="KW-1185">Reference proteome</keyword>
<dbReference type="Proteomes" id="UP001202052">
    <property type="component" value="Unassembled WGS sequence"/>
</dbReference>
<dbReference type="EMBL" id="JAMCCK010000035">
    <property type="protein sequence ID" value="MCL3996668.1"/>
    <property type="molecule type" value="Genomic_DNA"/>
</dbReference>
<evidence type="ECO:0000256" key="2">
    <source>
        <dbReference type="ARBA" id="ARBA00007783"/>
    </source>
</evidence>
<feature type="transmembrane region" description="Helical" evidence="9">
    <location>
        <begin position="98"/>
        <end position="115"/>
    </location>
</feature>
<gene>
    <name evidence="11" type="ORF">M4438_24705</name>
</gene>
<comment type="similarity">
    <text evidence="2 9">Belongs to the ABC-2 integral membrane protein family.</text>
</comment>
<evidence type="ECO:0000256" key="9">
    <source>
        <dbReference type="RuleBase" id="RU361157"/>
    </source>
</evidence>
<evidence type="ECO:0000256" key="5">
    <source>
        <dbReference type="ARBA" id="ARBA00022519"/>
    </source>
</evidence>
<accession>A0ABT0NZB0</accession>
<evidence type="ECO:0000259" key="10">
    <source>
        <dbReference type="PROSITE" id="PS51012"/>
    </source>
</evidence>
<feature type="transmembrane region" description="Helical" evidence="9">
    <location>
        <begin position="274"/>
        <end position="295"/>
    </location>
</feature>
<keyword evidence="7 9" id="KW-1133">Transmembrane helix</keyword>
<proteinExistence type="inferred from homology"/>
<keyword evidence="6 9" id="KW-0812">Transmembrane</keyword>
<evidence type="ECO:0000256" key="1">
    <source>
        <dbReference type="ARBA" id="ARBA00004429"/>
    </source>
</evidence>
<evidence type="ECO:0000256" key="3">
    <source>
        <dbReference type="ARBA" id="ARBA00022448"/>
    </source>
</evidence>
<feature type="transmembrane region" description="Helical" evidence="9">
    <location>
        <begin position="71"/>
        <end position="92"/>
    </location>
</feature>
<protein>
    <recommendedName>
        <fullName evidence="9">Transport permease protein</fullName>
    </recommendedName>
</protein>
<evidence type="ECO:0000256" key="4">
    <source>
        <dbReference type="ARBA" id="ARBA00022475"/>
    </source>
</evidence>
<name>A0ABT0NZB0_9ACTN</name>
<evidence type="ECO:0000256" key="7">
    <source>
        <dbReference type="ARBA" id="ARBA00022989"/>
    </source>
</evidence>
<keyword evidence="8 9" id="KW-0472">Membrane</keyword>
<evidence type="ECO:0000313" key="12">
    <source>
        <dbReference type="Proteomes" id="UP001202052"/>
    </source>
</evidence>
<feature type="transmembrane region" description="Helical" evidence="9">
    <location>
        <begin position="211"/>
        <end position="229"/>
    </location>
</feature>
<sequence>MSQVLHTPPPTRAPADGDLAALAARHGLSVSGARPSLPQYVRQLWARRHFISAFATAKLTAQYSQAKLGQVWQVMTPLLNAAVYYFIFGVLLGTKQDVADYVPFLVTGIFVWTFTQSSIMAGTRAISGNLGLVRALHFPRAALPISFALQQLQQLLFSMCALAVILLCFGVPVGASWLLAVPALVLQFTFNAGVSMIMARLGAKTPDIAQLMPFVLRTWMYVSGVMWSIDTIAKHDDLPRTVTVLLQINPAAVYIDLMRFALIDSFQAHQLPPHVWAAAVGWALLAGVGGFIYFWKAEETYGRG</sequence>
<dbReference type="InterPro" id="IPR013525">
    <property type="entry name" value="ABC2_TM"/>
</dbReference>
<feature type="transmembrane region" description="Helical" evidence="9">
    <location>
        <begin position="241"/>
        <end position="262"/>
    </location>
</feature>
<organism evidence="11 12">
    <name type="scientific">Streptomyces lavenduligriseus</name>
    <dbReference type="NCBI Taxonomy" id="67315"/>
    <lineage>
        <taxon>Bacteria</taxon>
        <taxon>Bacillati</taxon>
        <taxon>Actinomycetota</taxon>
        <taxon>Actinomycetes</taxon>
        <taxon>Kitasatosporales</taxon>
        <taxon>Streptomycetaceae</taxon>
        <taxon>Streptomyces</taxon>
    </lineage>
</organism>
<keyword evidence="4 9" id="KW-1003">Cell membrane</keyword>
<evidence type="ECO:0000313" key="11">
    <source>
        <dbReference type="EMBL" id="MCL3996668.1"/>
    </source>
</evidence>
<dbReference type="InterPro" id="IPR047817">
    <property type="entry name" value="ABC2_TM_bact-type"/>
</dbReference>
<reference evidence="11 12" key="1">
    <citation type="submission" date="2022-05" db="EMBL/GenBank/DDBJ databases">
        <title>Genome Resource of Streptomyces lavenduligriseus GA1-1, a Strain with Broad-Spectrum Antifungal Activity against Phytopathogenic Fungi.</title>
        <authorList>
            <person name="Qi D."/>
        </authorList>
    </citation>
    <scope>NUCLEOTIDE SEQUENCE [LARGE SCALE GENOMIC DNA]</scope>
    <source>
        <strain evidence="11 12">GA1-1</strain>
    </source>
</reference>
<feature type="domain" description="ABC transmembrane type-2" evidence="10">
    <location>
        <begin position="68"/>
        <end position="297"/>
    </location>
</feature>
<dbReference type="PANTHER" id="PTHR30413:SF8">
    <property type="entry name" value="TRANSPORT PERMEASE PROTEIN"/>
    <property type="match status" value="1"/>
</dbReference>
<keyword evidence="5" id="KW-0997">Cell inner membrane</keyword>
<dbReference type="PROSITE" id="PS51012">
    <property type="entry name" value="ABC_TM2"/>
    <property type="match status" value="1"/>
</dbReference>
<dbReference type="PANTHER" id="PTHR30413">
    <property type="entry name" value="INNER MEMBRANE TRANSPORT PERMEASE"/>
    <property type="match status" value="1"/>
</dbReference>
<evidence type="ECO:0000256" key="6">
    <source>
        <dbReference type="ARBA" id="ARBA00022692"/>
    </source>
</evidence>
<dbReference type="RefSeq" id="WP_249491695.1">
    <property type="nucleotide sequence ID" value="NZ_JAMCCK010000035.1"/>
</dbReference>
<keyword evidence="3 9" id="KW-0813">Transport</keyword>
<comment type="caution">
    <text evidence="11">The sequence shown here is derived from an EMBL/GenBank/DDBJ whole genome shotgun (WGS) entry which is preliminary data.</text>
</comment>
<evidence type="ECO:0000256" key="8">
    <source>
        <dbReference type="ARBA" id="ARBA00023136"/>
    </source>
</evidence>
<feature type="transmembrane region" description="Helical" evidence="9">
    <location>
        <begin position="179"/>
        <end position="199"/>
    </location>
</feature>
<dbReference type="Pfam" id="PF01061">
    <property type="entry name" value="ABC2_membrane"/>
    <property type="match status" value="1"/>
</dbReference>
<feature type="transmembrane region" description="Helical" evidence="9">
    <location>
        <begin position="155"/>
        <end position="173"/>
    </location>
</feature>